<organism evidence="1 2">
    <name type="scientific">Colletotrichum tabaci</name>
    <dbReference type="NCBI Taxonomy" id="1209068"/>
    <lineage>
        <taxon>Eukaryota</taxon>
        <taxon>Fungi</taxon>
        <taxon>Dikarya</taxon>
        <taxon>Ascomycota</taxon>
        <taxon>Pezizomycotina</taxon>
        <taxon>Sordariomycetes</taxon>
        <taxon>Hypocreomycetidae</taxon>
        <taxon>Glomerellales</taxon>
        <taxon>Glomerellaceae</taxon>
        <taxon>Colletotrichum</taxon>
        <taxon>Colletotrichum destructivum species complex</taxon>
    </lineage>
</organism>
<keyword evidence="2" id="KW-1185">Reference proteome</keyword>
<reference evidence="1 2" key="1">
    <citation type="submission" date="2023-04" db="EMBL/GenBank/DDBJ databases">
        <title>Colletotrichum tabacum stain YC1 causing leaf anthracnose on Nicotiana tabacum(L.) cv.</title>
        <authorList>
            <person name="Ji Z."/>
            <person name="Wang M."/>
            <person name="Zhang J."/>
            <person name="Wang N."/>
            <person name="Zhou Z."/>
        </authorList>
    </citation>
    <scope>NUCLEOTIDE SEQUENCE [LARGE SCALE GENOMIC DNA]</scope>
    <source>
        <strain evidence="1 2">YC1</strain>
    </source>
</reference>
<dbReference type="EMBL" id="JASAOK010000043">
    <property type="protein sequence ID" value="KAK6215459.1"/>
    <property type="molecule type" value="Genomic_DNA"/>
</dbReference>
<protein>
    <submittedName>
        <fullName evidence="1">Uncharacterized protein</fullName>
    </submittedName>
</protein>
<sequence>MSERYETVVLSSEVKITLSIFSIFPIRLATLNDLRSLLKEFVTLEMERIMVYTWKSLLSLTISSHSMPISMRLFATPLNVQITGGLESFDPCWYLSTLIWYAALLRFINTRRAAHIQYVGVVAQPRDLGGVHPIDKDVVIDFATHHPSTIPDRKKL</sequence>
<accession>A0AAV9TBQ2</accession>
<gene>
    <name evidence="1" type="ORF">QIS74_08478</name>
</gene>
<proteinExistence type="predicted"/>
<evidence type="ECO:0000313" key="1">
    <source>
        <dbReference type="EMBL" id="KAK6215459.1"/>
    </source>
</evidence>
<evidence type="ECO:0000313" key="2">
    <source>
        <dbReference type="Proteomes" id="UP001327957"/>
    </source>
</evidence>
<comment type="caution">
    <text evidence="1">The sequence shown here is derived from an EMBL/GenBank/DDBJ whole genome shotgun (WGS) entry which is preliminary data.</text>
</comment>
<dbReference type="Proteomes" id="UP001327957">
    <property type="component" value="Unassembled WGS sequence"/>
</dbReference>
<name>A0AAV9TBQ2_9PEZI</name>
<dbReference type="AlphaFoldDB" id="A0AAV9TBQ2"/>